<reference evidence="2" key="1">
    <citation type="submission" date="2022-11" db="UniProtKB">
        <authorList>
            <consortium name="WormBaseParasite"/>
        </authorList>
    </citation>
    <scope>IDENTIFICATION</scope>
</reference>
<accession>A0A914YIW0</accession>
<dbReference type="Proteomes" id="UP000887577">
    <property type="component" value="Unplaced"/>
</dbReference>
<sequence>MKILRKIRYGMHVFMSDDVEVDKVDKGRKILEKNLKVDDKRGYINYIAIDTISPMEDIYEDKRESVSNFIMGEEVVDVADNPLSSLDFNIPPGNEETEQYSRVFYNGCCNSALKTVIGALKTRVAAHRNEVVLETCLPDVHLKVSRIQRAMTNCKCWQRPVTLLNRVQECNCVRFYPLQILGKHSHNLTVPITGGGVPGLFAKAGIDFDFVRNRLAPCTTFIEFLGVLEKVDLQPVTRSTHESGKNFVKNKILPFWREVRDEIASPVIMESTDETMKLENSSTAPIIAICWLDGDPNAVVQVDDASPNEEEDVVQVDDSFWEFPVSSPSFDNLSPGITDEQDWDVQQQHQSRSRFSINLSFSDDVESGRVEVQDTVCVESGRVDVHDNVGVEIVQRLSKHFQLVDREIIDTYKKISLVITKNYTHCGSEIERLLATRSMDVVAKVESLISECRVEIMRACKYGRHTVDEIIWKRNHVVEQSSALLHICILYRQRDAEIFDAFKQWLIAFEERFEEYQSHTMLFVKGQNEAHIEVITVPATTVPQSVHTGEISFGAKLIEIVKTEMDEMVGLRNRVLWEHDKPREEFEQVRRAKELENLSLRRLVSRINRPRYIPGQGWAGSSDAFEQFHEEQQAVQQFVERDVGVQQQVVHQIVHNYFF</sequence>
<name>A0A914YIW0_9BILA</name>
<evidence type="ECO:0000313" key="1">
    <source>
        <dbReference type="Proteomes" id="UP000887577"/>
    </source>
</evidence>
<proteinExistence type="predicted"/>
<evidence type="ECO:0000313" key="2">
    <source>
        <dbReference type="WBParaSite" id="PSU_v2.g20267.t1"/>
    </source>
</evidence>
<organism evidence="1 2">
    <name type="scientific">Panagrolaimus superbus</name>
    <dbReference type="NCBI Taxonomy" id="310955"/>
    <lineage>
        <taxon>Eukaryota</taxon>
        <taxon>Metazoa</taxon>
        <taxon>Ecdysozoa</taxon>
        <taxon>Nematoda</taxon>
        <taxon>Chromadorea</taxon>
        <taxon>Rhabditida</taxon>
        <taxon>Tylenchina</taxon>
        <taxon>Panagrolaimomorpha</taxon>
        <taxon>Panagrolaimoidea</taxon>
        <taxon>Panagrolaimidae</taxon>
        <taxon>Panagrolaimus</taxon>
    </lineage>
</organism>
<dbReference type="AlphaFoldDB" id="A0A914YIW0"/>
<protein>
    <submittedName>
        <fullName evidence="2">Uncharacterized protein</fullName>
    </submittedName>
</protein>
<keyword evidence="1" id="KW-1185">Reference proteome</keyword>
<dbReference type="WBParaSite" id="PSU_v2.g20267.t1">
    <property type="protein sequence ID" value="PSU_v2.g20267.t1"/>
    <property type="gene ID" value="PSU_v2.g20267"/>
</dbReference>